<dbReference type="EMBL" id="KZ819635">
    <property type="protein sequence ID" value="PWN91089.1"/>
    <property type="molecule type" value="Genomic_DNA"/>
</dbReference>
<name>A0A316YP79_9BASI</name>
<keyword evidence="2" id="KW-0472">Membrane</keyword>
<dbReference type="GeneID" id="37046301"/>
<feature type="transmembrane region" description="Helical" evidence="2">
    <location>
        <begin position="46"/>
        <end position="66"/>
    </location>
</feature>
<dbReference type="RefSeq" id="XP_025378287.1">
    <property type="nucleotide sequence ID" value="XM_025524385.1"/>
</dbReference>
<gene>
    <name evidence="3" type="ORF">FA10DRAFT_292064</name>
</gene>
<keyword evidence="2" id="KW-1133">Transmembrane helix</keyword>
<evidence type="ECO:0000256" key="2">
    <source>
        <dbReference type="SAM" id="Phobius"/>
    </source>
</evidence>
<evidence type="ECO:0000313" key="3">
    <source>
        <dbReference type="EMBL" id="PWN91089.1"/>
    </source>
</evidence>
<dbReference type="InParanoid" id="A0A316YP79"/>
<evidence type="ECO:0000256" key="1">
    <source>
        <dbReference type="SAM" id="MobiDB-lite"/>
    </source>
</evidence>
<proteinExistence type="predicted"/>
<keyword evidence="2" id="KW-0812">Transmembrane</keyword>
<keyword evidence="4" id="KW-1185">Reference proteome</keyword>
<reference evidence="3 4" key="1">
    <citation type="journal article" date="2018" name="Mol. Biol. Evol.">
        <title>Broad Genomic Sampling Reveals a Smut Pathogenic Ancestry of the Fungal Clade Ustilaginomycotina.</title>
        <authorList>
            <person name="Kijpornyongpan T."/>
            <person name="Mondo S.J."/>
            <person name="Barry K."/>
            <person name="Sandor L."/>
            <person name="Lee J."/>
            <person name="Lipzen A."/>
            <person name="Pangilinan J."/>
            <person name="LaButti K."/>
            <person name="Hainaut M."/>
            <person name="Henrissat B."/>
            <person name="Grigoriev I.V."/>
            <person name="Spatafora J.W."/>
            <person name="Aime M.C."/>
        </authorList>
    </citation>
    <scope>NUCLEOTIDE SEQUENCE [LARGE SCALE GENOMIC DNA]</scope>
    <source>
        <strain evidence="3 4">MCA 4198</strain>
    </source>
</reference>
<dbReference type="AlphaFoldDB" id="A0A316YP79"/>
<feature type="region of interest" description="Disordered" evidence="1">
    <location>
        <begin position="70"/>
        <end position="125"/>
    </location>
</feature>
<dbReference type="Proteomes" id="UP000245768">
    <property type="component" value="Unassembled WGS sequence"/>
</dbReference>
<evidence type="ECO:0000313" key="4">
    <source>
        <dbReference type="Proteomes" id="UP000245768"/>
    </source>
</evidence>
<feature type="compositionally biased region" description="Low complexity" evidence="1">
    <location>
        <begin position="112"/>
        <end position="125"/>
    </location>
</feature>
<accession>A0A316YP79</accession>
<sequence>MVHPNIALYLSATVFTSLICGDFDSEPVDYNADEKKAPGKFASNEAHIIALLVTYTILWVLTKLITRRPRHQDRIQTPSSASTSARSGGGTDLESERSKILKQLEPLSNACRRPTSRPVSRPRLPRSLVKPCHDVLGERMRLMCDLMAMEQSQDEDADVRKYLPIIKERGFQPQHYGLNLAETAHALQAQGLPLQNLQRHQAALRE</sequence>
<organism evidence="3 4">
    <name type="scientific">Acaromyces ingoldii</name>
    <dbReference type="NCBI Taxonomy" id="215250"/>
    <lineage>
        <taxon>Eukaryota</taxon>
        <taxon>Fungi</taxon>
        <taxon>Dikarya</taxon>
        <taxon>Basidiomycota</taxon>
        <taxon>Ustilaginomycotina</taxon>
        <taxon>Exobasidiomycetes</taxon>
        <taxon>Exobasidiales</taxon>
        <taxon>Cryptobasidiaceae</taxon>
        <taxon>Acaromyces</taxon>
    </lineage>
</organism>
<protein>
    <submittedName>
        <fullName evidence="3">Uncharacterized protein</fullName>
    </submittedName>
</protein>